<dbReference type="WBParaSite" id="PSU_v2.g6956.t1">
    <property type="protein sequence ID" value="PSU_v2.g6956.t1"/>
    <property type="gene ID" value="PSU_v2.g6956"/>
</dbReference>
<feature type="region of interest" description="Disordered" evidence="1">
    <location>
        <begin position="1"/>
        <end position="21"/>
    </location>
</feature>
<dbReference type="InterPro" id="IPR008962">
    <property type="entry name" value="PapD-like_sf"/>
</dbReference>
<evidence type="ECO:0000313" key="4">
    <source>
        <dbReference type="WBParaSite" id="PSU_v2.g6956.t1"/>
    </source>
</evidence>
<dbReference type="InterPro" id="IPR051774">
    <property type="entry name" value="Sperm-specific_class_P"/>
</dbReference>
<dbReference type="InterPro" id="IPR013783">
    <property type="entry name" value="Ig-like_fold"/>
</dbReference>
<dbReference type="SUPFAM" id="SSF49354">
    <property type="entry name" value="PapD-like"/>
    <property type="match status" value="1"/>
</dbReference>
<dbReference type="InterPro" id="IPR000535">
    <property type="entry name" value="MSP_dom"/>
</dbReference>
<evidence type="ECO:0000313" key="3">
    <source>
        <dbReference type="Proteomes" id="UP000887577"/>
    </source>
</evidence>
<proteinExistence type="predicted"/>
<feature type="domain" description="MSP" evidence="2">
    <location>
        <begin position="2"/>
        <end position="110"/>
    </location>
</feature>
<protein>
    <submittedName>
        <fullName evidence="4">MSP domain-containing protein</fullName>
    </submittedName>
</protein>
<dbReference type="Pfam" id="PF00635">
    <property type="entry name" value="Motile_Sperm"/>
    <property type="match status" value="1"/>
</dbReference>
<keyword evidence="3" id="KW-1185">Reference proteome</keyword>
<sequence>MTLSFEPQHVSVPATGGTAATNTIKNDGVARMAFKIKSSNNACYRVKPVYGFVDANASVPVEIVRQPGPPGEDKMVVQFAEVPPEETNAKAPFQAGACQGEIIISLVATA</sequence>
<dbReference type="AlphaFoldDB" id="A0A914Z4Y1"/>
<dbReference type="PROSITE" id="PS50202">
    <property type="entry name" value="MSP"/>
    <property type="match status" value="1"/>
</dbReference>
<accession>A0A914Z4Y1</accession>
<dbReference type="PANTHER" id="PTHR22947">
    <property type="entry name" value="MAJOR SPERM PROTEIN"/>
    <property type="match status" value="1"/>
</dbReference>
<evidence type="ECO:0000256" key="1">
    <source>
        <dbReference type="SAM" id="MobiDB-lite"/>
    </source>
</evidence>
<organism evidence="3 4">
    <name type="scientific">Panagrolaimus superbus</name>
    <dbReference type="NCBI Taxonomy" id="310955"/>
    <lineage>
        <taxon>Eukaryota</taxon>
        <taxon>Metazoa</taxon>
        <taxon>Ecdysozoa</taxon>
        <taxon>Nematoda</taxon>
        <taxon>Chromadorea</taxon>
        <taxon>Rhabditida</taxon>
        <taxon>Tylenchina</taxon>
        <taxon>Panagrolaimomorpha</taxon>
        <taxon>Panagrolaimoidea</taxon>
        <taxon>Panagrolaimidae</taxon>
        <taxon>Panagrolaimus</taxon>
    </lineage>
</organism>
<dbReference type="Proteomes" id="UP000887577">
    <property type="component" value="Unplaced"/>
</dbReference>
<reference evidence="4" key="1">
    <citation type="submission" date="2022-11" db="UniProtKB">
        <authorList>
            <consortium name="WormBaseParasite"/>
        </authorList>
    </citation>
    <scope>IDENTIFICATION</scope>
</reference>
<name>A0A914Z4Y1_9BILA</name>
<dbReference type="Gene3D" id="2.60.40.10">
    <property type="entry name" value="Immunoglobulins"/>
    <property type="match status" value="1"/>
</dbReference>
<dbReference type="PANTHER" id="PTHR22947:SF3">
    <property type="entry name" value="MSP DOMAIN-CONTAINING PROTEIN-RELATED"/>
    <property type="match status" value="1"/>
</dbReference>
<evidence type="ECO:0000259" key="2">
    <source>
        <dbReference type="PROSITE" id="PS50202"/>
    </source>
</evidence>